<keyword evidence="4 7" id="KW-1133">Transmembrane helix</keyword>
<organism evidence="9 10">
    <name type="scientific">Rhizoclosmatium globosum</name>
    <dbReference type="NCBI Taxonomy" id="329046"/>
    <lineage>
        <taxon>Eukaryota</taxon>
        <taxon>Fungi</taxon>
        <taxon>Fungi incertae sedis</taxon>
        <taxon>Chytridiomycota</taxon>
        <taxon>Chytridiomycota incertae sedis</taxon>
        <taxon>Chytridiomycetes</taxon>
        <taxon>Chytridiales</taxon>
        <taxon>Chytriomycetaceae</taxon>
        <taxon>Rhizoclosmatium</taxon>
    </lineage>
</organism>
<keyword evidence="5 6" id="KW-0472">Membrane</keyword>
<dbReference type="InterPro" id="IPR016439">
    <property type="entry name" value="Lag1/Lac1-like"/>
</dbReference>
<dbReference type="Pfam" id="PF03798">
    <property type="entry name" value="TRAM_LAG1_CLN8"/>
    <property type="match status" value="1"/>
</dbReference>
<keyword evidence="3 6" id="KW-0812">Transmembrane</keyword>
<comment type="caution">
    <text evidence="9">The sequence shown here is derived from an EMBL/GenBank/DDBJ whole genome shotgun (WGS) entry which is preliminary data.</text>
</comment>
<dbReference type="GO" id="GO:0016020">
    <property type="term" value="C:membrane"/>
    <property type="evidence" value="ECO:0007669"/>
    <property type="project" value="UniProtKB-SubCell"/>
</dbReference>
<name>A0A1Y2CLK6_9FUNG</name>
<evidence type="ECO:0000313" key="9">
    <source>
        <dbReference type="EMBL" id="ORY47837.1"/>
    </source>
</evidence>
<dbReference type="InterPro" id="IPR006634">
    <property type="entry name" value="TLC-dom"/>
</dbReference>
<evidence type="ECO:0000259" key="8">
    <source>
        <dbReference type="PROSITE" id="PS50922"/>
    </source>
</evidence>
<dbReference type="PANTHER" id="PTHR12560:SF0">
    <property type="entry name" value="LD18904P"/>
    <property type="match status" value="1"/>
</dbReference>
<evidence type="ECO:0000256" key="4">
    <source>
        <dbReference type="ARBA" id="ARBA00022989"/>
    </source>
</evidence>
<feature type="transmembrane region" description="Helical" evidence="7">
    <location>
        <begin position="129"/>
        <end position="155"/>
    </location>
</feature>
<dbReference type="EMBL" id="MCGO01000013">
    <property type="protein sequence ID" value="ORY47837.1"/>
    <property type="molecule type" value="Genomic_DNA"/>
</dbReference>
<feature type="non-terminal residue" evidence="9">
    <location>
        <position position="1"/>
    </location>
</feature>
<dbReference type="GO" id="GO:0046513">
    <property type="term" value="P:ceramide biosynthetic process"/>
    <property type="evidence" value="ECO:0007669"/>
    <property type="project" value="InterPro"/>
</dbReference>
<feature type="transmembrane region" description="Helical" evidence="7">
    <location>
        <begin position="177"/>
        <end position="199"/>
    </location>
</feature>
<dbReference type="PANTHER" id="PTHR12560">
    <property type="entry name" value="LONGEVITY ASSURANCE FACTOR 1 LAG1"/>
    <property type="match status" value="1"/>
</dbReference>
<reference evidence="9 10" key="1">
    <citation type="submission" date="2016-07" db="EMBL/GenBank/DDBJ databases">
        <title>Pervasive Adenine N6-methylation of Active Genes in Fungi.</title>
        <authorList>
            <consortium name="DOE Joint Genome Institute"/>
            <person name="Mondo S.J."/>
            <person name="Dannebaum R.O."/>
            <person name="Kuo R.C."/>
            <person name="Labutti K."/>
            <person name="Haridas S."/>
            <person name="Kuo A."/>
            <person name="Salamov A."/>
            <person name="Ahrendt S.R."/>
            <person name="Lipzen A."/>
            <person name="Sullivan W."/>
            <person name="Andreopoulos W.B."/>
            <person name="Clum A."/>
            <person name="Lindquist E."/>
            <person name="Daum C."/>
            <person name="Ramamoorthy G.K."/>
            <person name="Gryganskyi A."/>
            <person name="Culley D."/>
            <person name="Magnuson J.K."/>
            <person name="James T.Y."/>
            <person name="O'Malley M.A."/>
            <person name="Stajich J.E."/>
            <person name="Spatafora J.W."/>
            <person name="Visel A."/>
            <person name="Grigoriev I.V."/>
        </authorList>
    </citation>
    <scope>NUCLEOTIDE SEQUENCE [LARGE SCALE GENOMIC DNA]</scope>
    <source>
        <strain evidence="9 10">JEL800</strain>
    </source>
</reference>
<dbReference type="Proteomes" id="UP000193642">
    <property type="component" value="Unassembled WGS sequence"/>
</dbReference>
<accession>A0A1Y2CLK6</accession>
<evidence type="ECO:0000256" key="1">
    <source>
        <dbReference type="ARBA" id="ARBA00004141"/>
    </source>
</evidence>
<dbReference type="AlphaFoldDB" id="A0A1Y2CLK6"/>
<dbReference type="OrthoDB" id="537032at2759"/>
<evidence type="ECO:0000313" key="10">
    <source>
        <dbReference type="Proteomes" id="UP000193642"/>
    </source>
</evidence>
<proteinExistence type="inferred from homology"/>
<dbReference type="STRING" id="329046.A0A1Y2CLK6"/>
<gene>
    <name evidence="9" type="ORF">BCR33DRAFT_657992</name>
</gene>
<feature type="domain" description="TLC" evidence="8">
    <location>
        <begin position="2"/>
        <end position="208"/>
    </location>
</feature>
<keyword evidence="10" id="KW-1185">Reference proteome</keyword>
<evidence type="ECO:0000256" key="5">
    <source>
        <dbReference type="ARBA" id="ARBA00023136"/>
    </source>
</evidence>
<evidence type="ECO:0000256" key="6">
    <source>
        <dbReference type="PROSITE-ProRule" id="PRU00205"/>
    </source>
</evidence>
<dbReference type="SMART" id="SM00724">
    <property type="entry name" value="TLC"/>
    <property type="match status" value="1"/>
</dbReference>
<dbReference type="GO" id="GO:0050291">
    <property type="term" value="F:sphingosine N-acyltransferase activity"/>
    <property type="evidence" value="ECO:0007669"/>
    <property type="project" value="InterPro"/>
</dbReference>
<sequence length="220" mass="25944">RSKLQLALWKLTVYVITVCVGVYTLSTEDWWSTPELYFKGYPHFTNNMMKIYYNIGFGNYAYQLYTIFYEPKQSDFWQMFTHHVCTLAVMGVSYFTSFTRIGAVILLLHDTADPIMEFAKCWLYCKRQMMADIFFAIFALTFLVTRNFIFPYYVISACIPYGVYEDGERMPRGYSKYFWICLSCLWVLQLLNLNWGFLIMQMVVKAVRSGGKVDGDIRDE</sequence>
<feature type="transmembrane region" description="Helical" evidence="7">
    <location>
        <begin position="7"/>
        <end position="26"/>
    </location>
</feature>
<comment type="subcellular location">
    <subcellularLocation>
        <location evidence="1">Membrane</location>
        <topology evidence="1">Multi-pass membrane protein</topology>
    </subcellularLocation>
</comment>
<evidence type="ECO:0000256" key="2">
    <source>
        <dbReference type="ARBA" id="ARBA00009808"/>
    </source>
</evidence>
<feature type="transmembrane region" description="Helical" evidence="7">
    <location>
        <begin position="80"/>
        <end position="108"/>
    </location>
</feature>
<evidence type="ECO:0000256" key="7">
    <source>
        <dbReference type="SAM" id="Phobius"/>
    </source>
</evidence>
<comment type="similarity">
    <text evidence="2">Belongs to the sphingosine N-acyltransferase family.</text>
</comment>
<protein>
    <submittedName>
        <fullName evidence="9">Longevity-assurance protein</fullName>
    </submittedName>
</protein>
<dbReference type="PIRSF" id="PIRSF005225">
    <property type="entry name" value="LAG1_LAC1"/>
    <property type="match status" value="1"/>
</dbReference>
<dbReference type="PROSITE" id="PS50922">
    <property type="entry name" value="TLC"/>
    <property type="match status" value="1"/>
</dbReference>
<evidence type="ECO:0000256" key="3">
    <source>
        <dbReference type="ARBA" id="ARBA00022692"/>
    </source>
</evidence>